<dbReference type="Proteomes" id="UP000005446">
    <property type="component" value="Unassembled WGS sequence"/>
</dbReference>
<comment type="caution">
    <text evidence="1">The sequence shown here is derived from an EMBL/GenBank/DDBJ whole genome shotgun (WGS) entry which is preliminary data.</text>
</comment>
<dbReference type="HOGENOM" id="CLU_1026927_0_0_1"/>
<evidence type="ECO:0000313" key="1">
    <source>
        <dbReference type="EMBL" id="EHK97806.1"/>
    </source>
</evidence>
<accession>H0EUN0</accession>
<proteinExistence type="predicted"/>
<keyword evidence="2" id="KW-1185">Reference proteome</keyword>
<dbReference type="PANTHER" id="PTHR36847">
    <property type="entry name" value="AMIDOLIGASE ENZYME"/>
    <property type="match status" value="1"/>
</dbReference>
<organism evidence="1 2">
    <name type="scientific">Glarea lozoyensis (strain ATCC 74030 / MF5533)</name>
    <dbReference type="NCBI Taxonomy" id="1104152"/>
    <lineage>
        <taxon>Eukaryota</taxon>
        <taxon>Fungi</taxon>
        <taxon>Dikarya</taxon>
        <taxon>Ascomycota</taxon>
        <taxon>Pezizomycotina</taxon>
        <taxon>Leotiomycetes</taxon>
        <taxon>Helotiales</taxon>
        <taxon>Helotiaceae</taxon>
        <taxon>Glarea</taxon>
    </lineage>
</organism>
<name>H0EUN0_GLAL7</name>
<dbReference type="EMBL" id="AGUE01000177">
    <property type="protein sequence ID" value="EHK97806.1"/>
    <property type="molecule type" value="Genomic_DNA"/>
</dbReference>
<gene>
    <name evidence="1" type="ORF">M7I_6467</name>
</gene>
<dbReference type="InParanoid" id="H0EUN0"/>
<sequence>MDSVKKSIKKPLALKDAIKLTKDKAINDKLLKPQKPLTFGIEFEFVVEIGEDDKAKMKTENLKLTPQDYTKVRKYLNKDEKDPNVIDDPKVAMKKIMRYKSLIELKQEHEVDHVCAYNLGKLITPPEGENADPISYPPGLTANKTGKTIEFRQHRATLNTEETISWLHLCAGLYKLAQALDDASLEALLEIWVDVLPDAKLQGLDYIIRNILCLPKVADFYKARGVVNDDDEPTEAIPIENGEAGRPQERRFDEITEAVVTFEQLDLNAQD</sequence>
<dbReference type="AlphaFoldDB" id="H0EUN0"/>
<evidence type="ECO:0000313" key="2">
    <source>
        <dbReference type="Proteomes" id="UP000005446"/>
    </source>
</evidence>
<protein>
    <submittedName>
        <fullName evidence="1">Uncharacterized protein</fullName>
    </submittedName>
</protein>
<reference evidence="1 2" key="1">
    <citation type="journal article" date="2012" name="Eukaryot. Cell">
        <title>Genome sequence of the fungus Glarea lozoyensis: the first genome sequence of a species from the Helotiaceae family.</title>
        <authorList>
            <person name="Youssar L."/>
            <person name="Gruening B.A."/>
            <person name="Erxleben A."/>
            <person name="Guenther S."/>
            <person name="Huettel W."/>
        </authorList>
    </citation>
    <scope>NUCLEOTIDE SEQUENCE [LARGE SCALE GENOMIC DNA]</scope>
    <source>
        <strain evidence="2">ATCC 74030 / MF5533</strain>
    </source>
</reference>
<dbReference type="OrthoDB" id="412402at2759"/>
<dbReference type="PANTHER" id="PTHR36847:SF1">
    <property type="entry name" value="AMIDOLIGASE ENZYME"/>
    <property type="match status" value="1"/>
</dbReference>